<dbReference type="GO" id="GO:0051301">
    <property type="term" value="P:cell division"/>
    <property type="evidence" value="ECO:0007669"/>
    <property type="project" value="UniProtKB-KW"/>
</dbReference>
<evidence type="ECO:0000313" key="6">
    <source>
        <dbReference type="EMBL" id="PWQ93686.1"/>
    </source>
</evidence>
<keyword evidence="4" id="KW-0131">Cell cycle</keyword>
<evidence type="ECO:0000256" key="4">
    <source>
        <dbReference type="ARBA" id="ARBA00023306"/>
    </source>
</evidence>
<evidence type="ECO:0000256" key="1">
    <source>
        <dbReference type="ARBA" id="ARBA00022490"/>
    </source>
</evidence>
<dbReference type="Gene3D" id="1.10.10.10">
    <property type="entry name" value="Winged helix-like DNA-binding domain superfamily/Winged helix DNA-binding domain"/>
    <property type="match status" value="2"/>
</dbReference>
<dbReference type="RefSeq" id="WP_109825744.1">
    <property type="nucleotide sequence ID" value="NZ_QGKL01000042.1"/>
</dbReference>
<dbReference type="InterPro" id="IPR036390">
    <property type="entry name" value="WH_DNA-bd_sf"/>
</dbReference>
<dbReference type="AlphaFoldDB" id="A0A317C4S7"/>
<protein>
    <submittedName>
        <fullName evidence="6">SMC-Scp complex subunit ScpB</fullName>
    </submittedName>
</protein>
<feature type="compositionally biased region" description="Acidic residues" evidence="5">
    <location>
        <begin position="214"/>
        <end position="223"/>
    </location>
</feature>
<dbReference type="PANTHER" id="PTHR34298:SF2">
    <property type="entry name" value="SEGREGATION AND CONDENSATION PROTEIN B"/>
    <property type="match status" value="1"/>
</dbReference>
<reference evidence="6 7" key="1">
    <citation type="submission" date="2018-05" db="EMBL/GenBank/DDBJ databases">
        <title>Leucothrix arctica sp. nov., isolated from Arctic seawater.</title>
        <authorList>
            <person name="Choi A."/>
            <person name="Baek K."/>
        </authorList>
    </citation>
    <scope>NUCLEOTIDE SEQUENCE [LARGE SCALE GENOMIC DNA]</scope>
    <source>
        <strain evidence="6 7">IMCC9719</strain>
    </source>
</reference>
<gene>
    <name evidence="6" type="primary">scpB</name>
    <name evidence="6" type="ORF">DKT75_18915</name>
</gene>
<proteinExistence type="predicted"/>
<evidence type="ECO:0000313" key="7">
    <source>
        <dbReference type="Proteomes" id="UP000245506"/>
    </source>
</evidence>
<dbReference type="PANTHER" id="PTHR34298">
    <property type="entry name" value="SEGREGATION AND CONDENSATION PROTEIN B"/>
    <property type="match status" value="1"/>
</dbReference>
<evidence type="ECO:0000256" key="3">
    <source>
        <dbReference type="ARBA" id="ARBA00022829"/>
    </source>
</evidence>
<accession>A0A317C4S7</accession>
<feature type="region of interest" description="Disordered" evidence="5">
    <location>
        <begin position="189"/>
        <end position="223"/>
    </location>
</feature>
<dbReference type="OrthoDB" id="9806226at2"/>
<dbReference type="Proteomes" id="UP000245506">
    <property type="component" value="Unassembled WGS sequence"/>
</dbReference>
<dbReference type="InterPro" id="IPR036388">
    <property type="entry name" value="WH-like_DNA-bd_sf"/>
</dbReference>
<keyword evidence="1" id="KW-0963">Cytoplasm</keyword>
<keyword evidence="3" id="KW-0159">Chromosome partition</keyword>
<dbReference type="GO" id="GO:0051304">
    <property type="term" value="P:chromosome separation"/>
    <property type="evidence" value="ECO:0007669"/>
    <property type="project" value="InterPro"/>
</dbReference>
<sequence length="223" mass="25578">MNPSELVRVLEAILMSAEKPLSFAELMKYFPVKELVTKVAVRQALAELSGRCEGRGFELKQVANGYRYQTRSEYKYWVSKHWDEKPPRYSRALLETLALIVYRQPTTRAEIEEVRGVAVSSNIIKTLVEREWIRVVGHKEVPGRPEMFGTTPQLLDYFNLNSLDELPALPELKNLDEIYPELTKDAPKKPLLSAVNSETPEPLKNKPIETSESITEDLFDNKE</sequence>
<dbReference type="PIRSF" id="PIRSF019345">
    <property type="entry name" value="ScpB"/>
    <property type="match status" value="1"/>
</dbReference>
<dbReference type="Pfam" id="PF04079">
    <property type="entry name" value="SMC_ScpB"/>
    <property type="match status" value="1"/>
</dbReference>
<keyword evidence="7" id="KW-1185">Reference proteome</keyword>
<comment type="caution">
    <text evidence="6">The sequence shown here is derived from an EMBL/GenBank/DDBJ whole genome shotgun (WGS) entry which is preliminary data.</text>
</comment>
<dbReference type="SUPFAM" id="SSF46785">
    <property type="entry name" value="Winged helix' DNA-binding domain"/>
    <property type="match status" value="2"/>
</dbReference>
<keyword evidence="2" id="KW-0132">Cell division</keyword>
<evidence type="ECO:0000256" key="5">
    <source>
        <dbReference type="SAM" id="MobiDB-lite"/>
    </source>
</evidence>
<dbReference type="NCBIfam" id="TIGR00281">
    <property type="entry name" value="SMC-Scp complex subunit ScpB"/>
    <property type="match status" value="1"/>
</dbReference>
<evidence type="ECO:0000256" key="2">
    <source>
        <dbReference type="ARBA" id="ARBA00022618"/>
    </source>
</evidence>
<dbReference type="EMBL" id="QGKL01000042">
    <property type="protein sequence ID" value="PWQ93686.1"/>
    <property type="molecule type" value="Genomic_DNA"/>
</dbReference>
<name>A0A317C4S7_9GAMM</name>
<organism evidence="6 7">
    <name type="scientific">Leucothrix arctica</name>
    <dbReference type="NCBI Taxonomy" id="1481894"/>
    <lineage>
        <taxon>Bacteria</taxon>
        <taxon>Pseudomonadati</taxon>
        <taxon>Pseudomonadota</taxon>
        <taxon>Gammaproteobacteria</taxon>
        <taxon>Thiotrichales</taxon>
        <taxon>Thiotrichaceae</taxon>
        <taxon>Leucothrix</taxon>
    </lineage>
</organism>
<dbReference type="InterPro" id="IPR005234">
    <property type="entry name" value="ScpB_csome_segregation"/>
</dbReference>